<dbReference type="InterPro" id="IPR050602">
    <property type="entry name" value="Malonyl-ACP_OMT"/>
</dbReference>
<accession>A0A0A2F8F9</accession>
<organism evidence="6 7">
    <name type="scientific">Porphyromonas gulae</name>
    <dbReference type="NCBI Taxonomy" id="111105"/>
    <lineage>
        <taxon>Bacteria</taxon>
        <taxon>Pseudomonadati</taxon>
        <taxon>Bacteroidota</taxon>
        <taxon>Bacteroidia</taxon>
        <taxon>Bacteroidales</taxon>
        <taxon>Porphyromonadaceae</taxon>
        <taxon>Porphyromonas</taxon>
    </lineage>
</organism>
<dbReference type="InterPro" id="IPR029063">
    <property type="entry name" value="SAM-dependent_MTases_sf"/>
</dbReference>
<evidence type="ECO:0000256" key="1">
    <source>
        <dbReference type="ARBA" id="ARBA00022603"/>
    </source>
</evidence>
<comment type="caution">
    <text evidence="6">The sequence shown here is derived from an EMBL/GenBank/DDBJ whole genome shotgun (WGS) entry which is preliminary data.</text>
</comment>
<comment type="similarity">
    <text evidence="5">Belongs to the methyltransferase superfamily.</text>
</comment>
<dbReference type="PANTHER" id="PTHR13090:SF1">
    <property type="entry name" value="ARGININE-HYDROXYLASE NDUFAF5, MITOCHONDRIAL"/>
    <property type="match status" value="1"/>
</dbReference>
<evidence type="ECO:0000256" key="4">
    <source>
        <dbReference type="ARBA" id="ARBA00022756"/>
    </source>
</evidence>
<dbReference type="STRING" id="111105.HR09_00060"/>
<dbReference type="OrthoDB" id="9760689at2"/>
<proteinExistence type="inferred from homology"/>
<gene>
    <name evidence="5" type="primary">bioC</name>
    <name evidence="6" type="ORF">HR08_02590</name>
</gene>
<keyword evidence="2 5" id="KW-0808">Transferase</keyword>
<evidence type="ECO:0000256" key="5">
    <source>
        <dbReference type="HAMAP-Rule" id="MF_00835"/>
    </source>
</evidence>
<protein>
    <recommendedName>
        <fullName evidence="5">Malonyl-[acyl-carrier protein] O-methyltransferase</fullName>
        <shortName evidence="5">Malonyl-ACP O-methyltransferase</shortName>
        <ecNumber evidence="5">2.1.1.197</ecNumber>
    </recommendedName>
    <alternativeName>
        <fullName evidence="5">Biotin synthesis protein BioC</fullName>
    </alternativeName>
</protein>
<evidence type="ECO:0000313" key="7">
    <source>
        <dbReference type="Proteomes" id="UP000030130"/>
    </source>
</evidence>
<evidence type="ECO:0000256" key="3">
    <source>
        <dbReference type="ARBA" id="ARBA00022691"/>
    </source>
</evidence>
<comment type="catalytic activity">
    <reaction evidence="5">
        <text>malonyl-[ACP] + S-adenosyl-L-methionine = malonyl-[ACP] methyl ester + S-adenosyl-L-homocysteine</text>
        <dbReference type="Rhea" id="RHEA:17105"/>
        <dbReference type="Rhea" id="RHEA-COMP:9623"/>
        <dbReference type="Rhea" id="RHEA-COMP:9954"/>
        <dbReference type="ChEBI" id="CHEBI:57856"/>
        <dbReference type="ChEBI" id="CHEBI:59789"/>
        <dbReference type="ChEBI" id="CHEBI:78449"/>
        <dbReference type="ChEBI" id="CHEBI:78845"/>
        <dbReference type="EC" id="2.1.1.197"/>
    </reaction>
</comment>
<dbReference type="GO" id="GO:0010340">
    <property type="term" value="F:carboxyl-O-methyltransferase activity"/>
    <property type="evidence" value="ECO:0007669"/>
    <property type="project" value="UniProtKB-UniRule"/>
</dbReference>
<dbReference type="GO" id="GO:0009102">
    <property type="term" value="P:biotin biosynthetic process"/>
    <property type="evidence" value="ECO:0007669"/>
    <property type="project" value="UniProtKB-UniRule"/>
</dbReference>
<dbReference type="InterPro" id="IPR011814">
    <property type="entry name" value="BioC"/>
</dbReference>
<dbReference type="eggNOG" id="COG0500">
    <property type="taxonomic scope" value="Bacteria"/>
</dbReference>
<dbReference type="GO" id="GO:0102130">
    <property type="term" value="F:malonyl-CoA methyltransferase activity"/>
    <property type="evidence" value="ECO:0007669"/>
    <property type="project" value="UniProtKB-EC"/>
</dbReference>
<keyword evidence="1 5" id="KW-0489">Methyltransferase</keyword>
<dbReference type="CDD" id="cd02440">
    <property type="entry name" value="AdoMet_MTases"/>
    <property type="match status" value="1"/>
</dbReference>
<dbReference type="AlphaFoldDB" id="A0A0A2F8F9"/>
<comment type="function">
    <text evidence="5">Converts the free carboxyl group of a malonyl-thioester to its methyl ester by transfer of a methyl group from S-adenosyl-L-methionine (SAM). It allows to synthesize pimeloyl-ACP via the fatty acid synthetic pathway.</text>
</comment>
<keyword evidence="4 5" id="KW-0093">Biotin biosynthesis</keyword>
<dbReference type="NCBIfam" id="TIGR02072">
    <property type="entry name" value="BioC"/>
    <property type="match status" value="1"/>
</dbReference>
<dbReference type="UniPathway" id="UPA00078"/>
<dbReference type="PANTHER" id="PTHR13090">
    <property type="entry name" value="ARGININE-HYDROXYLASE NDUFAF5, MITOCHONDRIAL"/>
    <property type="match status" value="1"/>
</dbReference>
<dbReference type="Gene3D" id="3.40.50.150">
    <property type="entry name" value="Vaccinia Virus protein VP39"/>
    <property type="match status" value="1"/>
</dbReference>
<dbReference type="EC" id="2.1.1.197" evidence="5"/>
<dbReference type="RefSeq" id="WP_039420284.1">
    <property type="nucleotide sequence ID" value="NZ_JRAI01000015.1"/>
</dbReference>
<evidence type="ECO:0000313" key="6">
    <source>
        <dbReference type="EMBL" id="KGN87306.1"/>
    </source>
</evidence>
<sequence length="255" mass="29206">MGAALELREVDSELVIKRFTSALPYYEKYAVAQHRIGERLTDLLTATGRRHFEHVLEYGCGSGVYTRQLAQAITVKQWTLNDLCPVCEEYIRVSPASFHAGEAETMPHTDTYDLITSASAFQWFKDPESFIRTVAGLLRPDGIFLFNTFSPDNLPEIRTLTNRGLHYPSTEVLMKWLEAAFSAVYKHEEQIVLTFDSPRDVLMHLKRTGVTATPRHEEVWTRSRLARFEEAYREGFSTPDGQVTLTYTPLYFLAK</sequence>
<reference evidence="6 7" key="1">
    <citation type="submission" date="2014-08" db="EMBL/GenBank/DDBJ databases">
        <title>Porphyromonas gulae strain:COT-052_OH1451 Genome sequencing.</title>
        <authorList>
            <person name="Wallis C."/>
            <person name="Deusch O."/>
            <person name="O'Flynn C."/>
            <person name="Davis I."/>
            <person name="Jospin G."/>
            <person name="Darling A.E."/>
            <person name="Coil D.A."/>
            <person name="Alexiev A."/>
            <person name="Horsfall A."/>
            <person name="Kirkwood N."/>
            <person name="Harris S."/>
            <person name="Eisen J.A."/>
        </authorList>
    </citation>
    <scope>NUCLEOTIDE SEQUENCE [LARGE SCALE GENOMIC DNA]</scope>
    <source>
        <strain evidence="7">COT-052 OH1451</strain>
    </source>
</reference>
<evidence type="ECO:0000256" key="2">
    <source>
        <dbReference type="ARBA" id="ARBA00022679"/>
    </source>
</evidence>
<keyword evidence="3 5" id="KW-0949">S-adenosyl-L-methionine</keyword>
<dbReference type="Proteomes" id="UP000030130">
    <property type="component" value="Unassembled WGS sequence"/>
</dbReference>
<name>A0A0A2F8F9_9PORP</name>
<dbReference type="Pfam" id="PF13489">
    <property type="entry name" value="Methyltransf_23"/>
    <property type="match status" value="1"/>
</dbReference>
<dbReference type="EMBL" id="JRAI01000015">
    <property type="protein sequence ID" value="KGN87306.1"/>
    <property type="molecule type" value="Genomic_DNA"/>
</dbReference>
<dbReference type="GO" id="GO:0032259">
    <property type="term" value="P:methylation"/>
    <property type="evidence" value="ECO:0007669"/>
    <property type="project" value="UniProtKB-KW"/>
</dbReference>
<dbReference type="HAMAP" id="MF_00835">
    <property type="entry name" value="BioC"/>
    <property type="match status" value="1"/>
</dbReference>
<comment type="pathway">
    <text evidence="5">Cofactor biosynthesis; biotin biosynthesis.</text>
</comment>
<dbReference type="SUPFAM" id="SSF53335">
    <property type="entry name" value="S-adenosyl-L-methionine-dependent methyltransferases"/>
    <property type="match status" value="1"/>
</dbReference>